<name>A0ABT5ZNI1_9ACTN</name>
<sequence>MLGTALNLLTCPLCGQSLTAGAGALKCPKAHAFDIARQGYVNLLSGGAHTGTADTAEMVRARADFLAAGHYAPLAGAIARIASDLGPSTVLDAGTGTGYYLAAVLDALPTAVGLGLDISKYALRRAARAHPRAAAAVWDVWRPLPVRSAEVDLVLNVFAPRNAAEFARVLRPEGALLVVTPTGAHLAELRAEAGLLEVDAAKEERLDRTLSGRFEPARTEHLDYPLTLSAAEATDAVAMGPSAHHAPRALEGDRQVTASFRLSLYRPTPQT</sequence>
<dbReference type="InterPro" id="IPR048647">
    <property type="entry name" value="RlmA_N"/>
</dbReference>
<evidence type="ECO:0000259" key="1">
    <source>
        <dbReference type="Pfam" id="PF13649"/>
    </source>
</evidence>
<protein>
    <submittedName>
        <fullName evidence="3">Methyltransferase domain-containing protein</fullName>
    </submittedName>
</protein>
<dbReference type="Gene3D" id="3.40.50.150">
    <property type="entry name" value="Vaccinia Virus protein VP39"/>
    <property type="match status" value="1"/>
</dbReference>
<keyword evidence="4" id="KW-1185">Reference proteome</keyword>
<dbReference type="InterPro" id="IPR041698">
    <property type="entry name" value="Methyltransf_25"/>
</dbReference>
<evidence type="ECO:0000313" key="4">
    <source>
        <dbReference type="Proteomes" id="UP001216579"/>
    </source>
</evidence>
<dbReference type="PANTHER" id="PTHR42912:SF45">
    <property type="entry name" value="23S RRNA (GUANINE(745)-N(1))-METHYLTRANSFERASE"/>
    <property type="match status" value="1"/>
</dbReference>
<dbReference type="InterPro" id="IPR016718">
    <property type="entry name" value="rRNA_m1G-MeTrfase_A_prd"/>
</dbReference>
<feature type="domain" description="23S rRNA (guanine(745)-N(1))-methyltransferase N-terminal" evidence="2">
    <location>
        <begin position="10"/>
        <end position="44"/>
    </location>
</feature>
<evidence type="ECO:0000313" key="3">
    <source>
        <dbReference type="EMBL" id="MDF3291388.1"/>
    </source>
</evidence>
<feature type="domain" description="Methyltransferase" evidence="1">
    <location>
        <begin position="90"/>
        <end position="174"/>
    </location>
</feature>
<dbReference type="GO" id="GO:0032259">
    <property type="term" value="P:methylation"/>
    <property type="evidence" value="ECO:0007669"/>
    <property type="project" value="UniProtKB-KW"/>
</dbReference>
<dbReference type="Pfam" id="PF21302">
    <property type="entry name" value="Zn_ribbon_RlmA"/>
    <property type="match status" value="1"/>
</dbReference>
<comment type="caution">
    <text evidence="3">The sequence shown here is derived from an EMBL/GenBank/DDBJ whole genome shotgun (WGS) entry which is preliminary data.</text>
</comment>
<dbReference type="InterPro" id="IPR029063">
    <property type="entry name" value="SAM-dependent_MTases_sf"/>
</dbReference>
<evidence type="ECO:0000259" key="2">
    <source>
        <dbReference type="Pfam" id="PF21302"/>
    </source>
</evidence>
<dbReference type="InterPro" id="IPR050508">
    <property type="entry name" value="Methyltransf_Superfamily"/>
</dbReference>
<proteinExistence type="predicted"/>
<dbReference type="EMBL" id="JARJBC010000012">
    <property type="protein sequence ID" value="MDF3291388.1"/>
    <property type="molecule type" value="Genomic_DNA"/>
</dbReference>
<accession>A0ABT5ZNI1</accession>
<reference evidence="3 4" key="1">
    <citation type="submission" date="2023-03" db="EMBL/GenBank/DDBJ databases">
        <title>Draft genome sequence of Streptomyces sp. RB6PN23 isolated from peat swamp forest in Thailand.</title>
        <authorList>
            <person name="Klaysubun C."/>
            <person name="Duangmal K."/>
        </authorList>
    </citation>
    <scope>NUCLEOTIDE SEQUENCE [LARGE SCALE GENOMIC DNA]</scope>
    <source>
        <strain evidence="3 4">RB6PN23</strain>
    </source>
</reference>
<dbReference type="Proteomes" id="UP001216579">
    <property type="component" value="Unassembled WGS sequence"/>
</dbReference>
<dbReference type="SUPFAM" id="SSF53335">
    <property type="entry name" value="S-adenosyl-L-methionine-dependent methyltransferases"/>
    <property type="match status" value="1"/>
</dbReference>
<organism evidence="3 4">
    <name type="scientific">Streptomyces silvisoli</name>
    <dbReference type="NCBI Taxonomy" id="3034235"/>
    <lineage>
        <taxon>Bacteria</taxon>
        <taxon>Bacillati</taxon>
        <taxon>Actinomycetota</taxon>
        <taxon>Actinomycetes</taxon>
        <taxon>Kitasatosporales</taxon>
        <taxon>Streptomycetaceae</taxon>
        <taxon>Streptomyces</taxon>
    </lineage>
</organism>
<dbReference type="GO" id="GO:0008168">
    <property type="term" value="F:methyltransferase activity"/>
    <property type="evidence" value="ECO:0007669"/>
    <property type="project" value="UniProtKB-KW"/>
</dbReference>
<keyword evidence="3" id="KW-0808">Transferase</keyword>
<dbReference type="Pfam" id="PF13649">
    <property type="entry name" value="Methyltransf_25"/>
    <property type="match status" value="1"/>
</dbReference>
<dbReference type="PIRSF" id="PIRSF018249">
    <property type="entry name" value="MyrA_prd"/>
    <property type="match status" value="1"/>
</dbReference>
<keyword evidence="3" id="KW-0489">Methyltransferase</keyword>
<dbReference type="PANTHER" id="PTHR42912">
    <property type="entry name" value="METHYLTRANSFERASE"/>
    <property type="match status" value="1"/>
</dbReference>
<dbReference type="RefSeq" id="WP_276094586.1">
    <property type="nucleotide sequence ID" value="NZ_JARJBC010000012.1"/>
</dbReference>
<dbReference type="CDD" id="cd02440">
    <property type="entry name" value="AdoMet_MTases"/>
    <property type="match status" value="1"/>
</dbReference>
<gene>
    <name evidence="3" type="ORF">P3G67_19530</name>
</gene>